<accession>A0A6J7LMD7</accession>
<dbReference type="EMBL" id="CAFBNE010000160">
    <property type="protein sequence ID" value="CAB4968685.1"/>
    <property type="molecule type" value="Genomic_DNA"/>
</dbReference>
<dbReference type="InterPro" id="IPR048576">
    <property type="entry name" value="Rv2175c_wHTH"/>
</dbReference>
<feature type="domain" description="DNA-binding protein Rv2175c wHTH" evidence="2">
    <location>
        <begin position="129"/>
        <end position="169"/>
    </location>
</feature>
<feature type="region of interest" description="Disordered" evidence="1">
    <location>
        <begin position="1"/>
        <end position="48"/>
    </location>
</feature>
<sequence length="238" mass="25153">MGGSAHTKVEQVTERGAGTDGADDIPPLELLAELGTPPDGIRPDQAHKERRRVRLARLVARLERDPDGDPDRFLDAVEASVGASASAFTQAELDGFAQAGIDVRGSATDPRGTVALYRGLVRQDLDARTALTVAAAAKHLGVSASRVRQLIGANSLLAVRAQDERRLPAWQFTTNGYVPGIASFAEAARELHPLALAQFMSRPNVDLLIDDEAVTPVAWLSSGGSVEEVAGLVAGLTY</sequence>
<proteinExistence type="predicted"/>
<evidence type="ECO:0000313" key="3">
    <source>
        <dbReference type="EMBL" id="CAB4968685.1"/>
    </source>
</evidence>
<protein>
    <submittedName>
        <fullName evidence="3">Unannotated protein</fullName>
    </submittedName>
</protein>
<reference evidence="3" key="1">
    <citation type="submission" date="2020-05" db="EMBL/GenBank/DDBJ databases">
        <authorList>
            <person name="Chiriac C."/>
            <person name="Salcher M."/>
            <person name="Ghai R."/>
            <person name="Kavagutti S V."/>
        </authorList>
    </citation>
    <scope>NUCLEOTIDE SEQUENCE</scope>
</reference>
<name>A0A6J7LMD7_9ZZZZ</name>
<dbReference type="Pfam" id="PF21531">
    <property type="entry name" value="Rv2175c_wHTH"/>
    <property type="match status" value="1"/>
</dbReference>
<dbReference type="GO" id="GO:0003677">
    <property type="term" value="F:DNA binding"/>
    <property type="evidence" value="ECO:0007669"/>
    <property type="project" value="InterPro"/>
</dbReference>
<dbReference type="AlphaFoldDB" id="A0A6J7LMD7"/>
<organism evidence="3">
    <name type="scientific">freshwater metagenome</name>
    <dbReference type="NCBI Taxonomy" id="449393"/>
    <lineage>
        <taxon>unclassified sequences</taxon>
        <taxon>metagenomes</taxon>
        <taxon>ecological metagenomes</taxon>
    </lineage>
</organism>
<evidence type="ECO:0000259" key="2">
    <source>
        <dbReference type="Pfam" id="PF21531"/>
    </source>
</evidence>
<gene>
    <name evidence="3" type="ORF">UFOPK3772_03130</name>
</gene>
<evidence type="ECO:0000256" key="1">
    <source>
        <dbReference type="SAM" id="MobiDB-lite"/>
    </source>
</evidence>